<dbReference type="EMBL" id="JALJOR010000008">
    <property type="protein sequence ID" value="KAK9813041.1"/>
    <property type="molecule type" value="Genomic_DNA"/>
</dbReference>
<dbReference type="InterPro" id="IPR000504">
    <property type="entry name" value="RRM_dom"/>
</dbReference>
<organism evidence="6 7">
    <name type="scientific">[Myrmecia] bisecta</name>
    <dbReference type="NCBI Taxonomy" id="41462"/>
    <lineage>
        <taxon>Eukaryota</taxon>
        <taxon>Viridiplantae</taxon>
        <taxon>Chlorophyta</taxon>
        <taxon>core chlorophytes</taxon>
        <taxon>Trebouxiophyceae</taxon>
        <taxon>Trebouxiales</taxon>
        <taxon>Trebouxiaceae</taxon>
        <taxon>Myrmecia</taxon>
    </lineage>
</organism>
<evidence type="ECO:0000313" key="7">
    <source>
        <dbReference type="Proteomes" id="UP001489004"/>
    </source>
</evidence>
<evidence type="ECO:0000313" key="6">
    <source>
        <dbReference type="EMBL" id="KAK9813041.1"/>
    </source>
</evidence>
<feature type="compositionally biased region" description="Low complexity" evidence="4">
    <location>
        <begin position="180"/>
        <end position="189"/>
    </location>
</feature>
<feature type="compositionally biased region" description="Gly residues" evidence="4">
    <location>
        <begin position="190"/>
        <end position="201"/>
    </location>
</feature>
<sequence>MRGVMNGTIGSVGAIGPGPVIAGLGSERPFPCIKLRGLPFSVSEEEIQMFVDTDLLDVVLVKRGGRATGEAYVLLSNPMQIERALAKNKSYLGKRYVEVFKAKKLEYYKAVASVLEDTTLPPMAQPNGGSVTRPGSHNMSASARNQGHSAGPSQRDAPTQKPHPGMQAGNPLSSSLNRQSPISRPPVGSRGPGSNGGGSMGNRGKMQGGMAPMRGGQQGGGSMGSMGPSMMGNGSMGGHMMGNGMMDNGNMGTMQQAQDHMMQMHGGMQGGPMGAMGMGMGMGDSGSGMMPGSILKLRGLPFSANRQDVAHWFSDLPIPPVSPDRVFLANAPDGRPTGTAFVLFNNPMEAEAAQMKDRQMLGNRYVEIFAASPEEMTRMTGVGL</sequence>
<accession>A0AAW1PHQ0</accession>
<feature type="compositionally biased region" description="Low complexity" evidence="4">
    <location>
        <begin position="202"/>
        <end position="215"/>
    </location>
</feature>
<feature type="region of interest" description="Disordered" evidence="4">
    <location>
        <begin position="119"/>
        <end position="247"/>
    </location>
</feature>
<dbReference type="InterPro" id="IPR035979">
    <property type="entry name" value="RBD_domain_sf"/>
</dbReference>
<evidence type="ECO:0000256" key="2">
    <source>
        <dbReference type="ARBA" id="ARBA00022884"/>
    </source>
</evidence>
<keyword evidence="1" id="KW-0677">Repeat</keyword>
<dbReference type="Pfam" id="PF00076">
    <property type="entry name" value="RRM_1"/>
    <property type="match status" value="1"/>
</dbReference>
<dbReference type="PANTHER" id="PTHR13976">
    <property type="entry name" value="HETEROGENEOUS NUCLEAR RIBONUCLEOPROTEIN-RELATED"/>
    <property type="match status" value="1"/>
</dbReference>
<protein>
    <recommendedName>
        <fullName evidence="5">RRM domain-containing protein</fullName>
    </recommendedName>
</protein>
<keyword evidence="7" id="KW-1185">Reference proteome</keyword>
<feature type="domain" description="RRM" evidence="5">
    <location>
        <begin position="293"/>
        <end position="373"/>
    </location>
</feature>
<proteinExistence type="predicted"/>
<evidence type="ECO:0000256" key="4">
    <source>
        <dbReference type="SAM" id="MobiDB-lite"/>
    </source>
</evidence>
<dbReference type="CDD" id="cd12254">
    <property type="entry name" value="RRM_hnRNPH_ESRPs_RBM12_like"/>
    <property type="match status" value="2"/>
</dbReference>
<dbReference type="Proteomes" id="UP001489004">
    <property type="component" value="Unassembled WGS sequence"/>
</dbReference>
<dbReference type="AlphaFoldDB" id="A0AAW1PHQ0"/>
<evidence type="ECO:0000256" key="3">
    <source>
        <dbReference type="PROSITE-ProRule" id="PRU00176"/>
    </source>
</evidence>
<dbReference type="GO" id="GO:0003723">
    <property type="term" value="F:RNA binding"/>
    <property type="evidence" value="ECO:0007669"/>
    <property type="project" value="UniProtKB-UniRule"/>
</dbReference>
<dbReference type="Gene3D" id="3.30.70.330">
    <property type="match status" value="2"/>
</dbReference>
<name>A0AAW1PHQ0_9CHLO</name>
<comment type="caution">
    <text evidence="6">The sequence shown here is derived from an EMBL/GenBank/DDBJ whole genome shotgun (WGS) entry which is preliminary data.</text>
</comment>
<gene>
    <name evidence="6" type="ORF">WJX72_007942</name>
</gene>
<dbReference type="SMART" id="SM00360">
    <property type="entry name" value="RRM"/>
    <property type="match status" value="2"/>
</dbReference>
<keyword evidence="2 3" id="KW-0694">RNA-binding</keyword>
<dbReference type="SUPFAM" id="SSF54928">
    <property type="entry name" value="RNA-binding domain, RBD"/>
    <property type="match status" value="2"/>
</dbReference>
<feature type="compositionally biased region" description="Polar residues" evidence="4">
    <location>
        <begin position="127"/>
        <end position="152"/>
    </location>
</feature>
<reference evidence="6 7" key="1">
    <citation type="journal article" date="2024" name="Nat. Commun.">
        <title>Phylogenomics reveals the evolutionary origins of lichenization in chlorophyte algae.</title>
        <authorList>
            <person name="Puginier C."/>
            <person name="Libourel C."/>
            <person name="Otte J."/>
            <person name="Skaloud P."/>
            <person name="Haon M."/>
            <person name="Grisel S."/>
            <person name="Petersen M."/>
            <person name="Berrin J.G."/>
            <person name="Delaux P.M."/>
            <person name="Dal Grande F."/>
            <person name="Keller J."/>
        </authorList>
    </citation>
    <scope>NUCLEOTIDE SEQUENCE [LARGE SCALE GENOMIC DNA]</scope>
    <source>
        <strain evidence="6 7">SAG 2043</strain>
    </source>
</reference>
<dbReference type="InterPro" id="IPR050666">
    <property type="entry name" value="ESRP"/>
</dbReference>
<dbReference type="PROSITE" id="PS50102">
    <property type="entry name" value="RRM"/>
    <property type="match status" value="1"/>
</dbReference>
<evidence type="ECO:0000256" key="1">
    <source>
        <dbReference type="ARBA" id="ARBA00022737"/>
    </source>
</evidence>
<feature type="compositionally biased region" description="Polar residues" evidence="4">
    <location>
        <begin position="170"/>
        <end position="179"/>
    </location>
</feature>
<evidence type="ECO:0000259" key="5">
    <source>
        <dbReference type="PROSITE" id="PS50102"/>
    </source>
</evidence>
<dbReference type="InterPro" id="IPR012677">
    <property type="entry name" value="Nucleotide-bd_a/b_plait_sf"/>
</dbReference>